<dbReference type="PANTHER" id="PTHR30015">
    <property type="entry name" value="MRR RESTRICTION SYSTEM PROTEIN"/>
    <property type="match status" value="1"/>
</dbReference>
<evidence type="ECO:0000259" key="2">
    <source>
        <dbReference type="Pfam" id="PF04471"/>
    </source>
</evidence>
<evidence type="ECO:0000313" key="3">
    <source>
        <dbReference type="EMBL" id="GGH73243.1"/>
    </source>
</evidence>
<feature type="transmembrane region" description="Helical" evidence="1">
    <location>
        <begin position="60"/>
        <end position="82"/>
    </location>
</feature>
<gene>
    <name evidence="3" type="ORF">GCM10007096_00270</name>
</gene>
<feature type="domain" description="Restriction endonuclease type IV Mrr" evidence="2">
    <location>
        <begin position="110"/>
        <end position="218"/>
    </location>
</feature>
<dbReference type="Gene3D" id="3.40.1350.10">
    <property type="match status" value="1"/>
</dbReference>
<accession>A0A8J3EIS7</accession>
<keyword evidence="4" id="KW-1185">Reference proteome</keyword>
<name>A0A8J3EIS7_9BACL</name>
<dbReference type="InterPro" id="IPR052906">
    <property type="entry name" value="Type_IV_Methyl-Rstrct_Enzyme"/>
</dbReference>
<dbReference type="PANTHER" id="PTHR30015:SF6">
    <property type="entry name" value="SLL1429 PROTEIN"/>
    <property type="match status" value="1"/>
</dbReference>
<protein>
    <recommendedName>
        <fullName evidence="2">Restriction endonuclease type IV Mrr domain-containing protein</fullName>
    </recommendedName>
</protein>
<keyword evidence="1" id="KW-1133">Transmembrane helix</keyword>
<dbReference type="Pfam" id="PF04471">
    <property type="entry name" value="Mrr_cat"/>
    <property type="match status" value="1"/>
</dbReference>
<dbReference type="InterPro" id="IPR011856">
    <property type="entry name" value="tRNA_endonuc-like_dom_sf"/>
</dbReference>
<organism evidence="3 4">
    <name type="scientific">Pullulanibacillus pueri</name>
    <dbReference type="NCBI Taxonomy" id="1437324"/>
    <lineage>
        <taxon>Bacteria</taxon>
        <taxon>Bacillati</taxon>
        <taxon>Bacillota</taxon>
        <taxon>Bacilli</taxon>
        <taxon>Bacillales</taxon>
        <taxon>Sporolactobacillaceae</taxon>
        <taxon>Pullulanibacillus</taxon>
    </lineage>
</organism>
<dbReference type="GO" id="GO:0015666">
    <property type="term" value="F:restriction endodeoxyribonuclease activity"/>
    <property type="evidence" value="ECO:0007669"/>
    <property type="project" value="TreeGrafter"/>
</dbReference>
<dbReference type="EMBL" id="BMFV01000001">
    <property type="protein sequence ID" value="GGH73243.1"/>
    <property type="molecule type" value="Genomic_DNA"/>
</dbReference>
<dbReference type="SUPFAM" id="SSF52980">
    <property type="entry name" value="Restriction endonuclease-like"/>
    <property type="match status" value="1"/>
</dbReference>
<keyword evidence="1" id="KW-0812">Transmembrane</keyword>
<dbReference type="Proteomes" id="UP000656813">
    <property type="component" value="Unassembled WGS sequence"/>
</dbReference>
<dbReference type="InterPro" id="IPR007560">
    <property type="entry name" value="Restrct_endonuc_IV_Mrr"/>
</dbReference>
<sequence length="245" mass="28305">MIRFIFVWIIGLSIFWRVLGLHKAWKRTNKIKYWKFDEKVKLHFLCFVGAIALCESPQEIVGVVAIIGYLCFTLTFFSKFLWELVQALSKKIYIPKGYGSRRTIEDIEHIDRMTGTEFEVFLAKLFDGLGYYTEVTPSSGDFGVDVKMIKNKTLTAIQAKCYGEGKTVGVKAINEVVGGAGYWKADKKMVITNRYFTDAAIKTAVRNHVKLVDREGLRILLQQYHDALKKRRLLLLRFRKEKRSS</sequence>
<dbReference type="GO" id="GO:0003677">
    <property type="term" value="F:DNA binding"/>
    <property type="evidence" value="ECO:0007669"/>
    <property type="project" value="InterPro"/>
</dbReference>
<keyword evidence="1" id="KW-0472">Membrane</keyword>
<dbReference type="InterPro" id="IPR011335">
    <property type="entry name" value="Restrct_endonuc-II-like"/>
</dbReference>
<dbReference type="GO" id="GO:0009307">
    <property type="term" value="P:DNA restriction-modification system"/>
    <property type="evidence" value="ECO:0007669"/>
    <property type="project" value="InterPro"/>
</dbReference>
<comment type="caution">
    <text evidence="3">The sequence shown here is derived from an EMBL/GenBank/DDBJ whole genome shotgun (WGS) entry which is preliminary data.</text>
</comment>
<evidence type="ECO:0000313" key="4">
    <source>
        <dbReference type="Proteomes" id="UP000656813"/>
    </source>
</evidence>
<reference evidence="3" key="1">
    <citation type="journal article" date="2014" name="Int. J. Syst. Evol. Microbiol.">
        <title>Complete genome sequence of Corynebacterium casei LMG S-19264T (=DSM 44701T), isolated from a smear-ripened cheese.</title>
        <authorList>
            <consortium name="US DOE Joint Genome Institute (JGI-PGF)"/>
            <person name="Walter F."/>
            <person name="Albersmeier A."/>
            <person name="Kalinowski J."/>
            <person name="Ruckert C."/>
        </authorList>
    </citation>
    <scope>NUCLEOTIDE SEQUENCE</scope>
    <source>
        <strain evidence="3">CGMCC 1.12777</strain>
    </source>
</reference>
<proteinExistence type="predicted"/>
<evidence type="ECO:0000256" key="1">
    <source>
        <dbReference type="SAM" id="Phobius"/>
    </source>
</evidence>
<dbReference type="AlphaFoldDB" id="A0A8J3EIS7"/>
<reference evidence="3" key="2">
    <citation type="submission" date="2020-09" db="EMBL/GenBank/DDBJ databases">
        <authorList>
            <person name="Sun Q."/>
            <person name="Zhou Y."/>
        </authorList>
    </citation>
    <scope>NUCLEOTIDE SEQUENCE</scope>
    <source>
        <strain evidence="3">CGMCC 1.12777</strain>
    </source>
</reference>